<dbReference type="GO" id="GO:0005484">
    <property type="term" value="F:SNAP receptor activity"/>
    <property type="evidence" value="ECO:0007669"/>
    <property type="project" value="TreeGrafter"/>
</dbReference>
<organism evidence="4 5">
    <name type="scientific">Schizophyllum amplum</name>
    <dbReference type="NCBI Taxonomy" id="97359"/>
    <lineage>
        <taxon>Eukaryota</taxon>
        <taxon>Fungi</taxon>
        <taxon>Dikarya</taxon>
        <taxon>Basidiomycota</taxon>
        <taxon>Agaricomycotina</taxon>
        <taxon>Agaricomycetes</taxon>
        <taxon>Agaricomycetidae</taxon>
        <taxon>Agaricales</taxon>
        <taxon>Schizophyllaceae</taxon>
        <taxon>Schizophyllum</taxon>
    </lineage>
</organism>
<feature type="region of interest" description="Disordered" evidence="2">
    <location>
        <begin position="166"/>
        <end position="185"/>
    </location>
</feature>
<comment type="similarity">
    <text evidence="1">Belongs to the SNAP-25 family.</text>
</comment>
<dbReference type="CDD" id="cd15886">
    <property type="entry name" value="SNARE_SEC9N"/>
    <property type="match status" value="1"/>
</dbReference>
<dbReference type="PANTHER" id="PTHR19305">
    <property type="entry name" value="SYNAPTOSOMAL ASSOCIATED PROTEIN"/>
    <property type="match status" value="1"/>
</dbReference>
<dbReference type="SMART" id="SM00397">
    <property type="entry name" value="t_SNARE"/>
    <property type="match status" value="2"/>
</dbReference>
<dbReference type="GO" id="GO:0031201">
    <property type="term" value="C:SNARE complex"/>
    <property type="evidence" value="ECO:0007669"/>
    <property type="project" value="TreeGrafter"/>
</dbReference>
<comment type="caution">
    <text evidence="4">The sequence shown here is derived from an EMBL/GenBank/DDBJ whole genome shotgun (WGS) entry which is preliminary data.</text>
</comment>
<reference evidence="4 5" key="1">
    <citation type="journal article" date="2019" name="New Phytol.">
        <title>Comparative genomics reveals unique wood-decay strategies and fruiting body development in the Schizophyllaceae.</title>
        <authorList>
            <person name="Almasi E."/>
            <person name="Sahu N."/>
            <person name="Krizsan K."/>
            <person name="Balint B."/>
            <person name="Kovacs G.M."/>
            <person name="Kiss B."/>
            <person name="Cseklye J."/>
            <person name="Drula E."/>
            <person name="Henrissat B."/>
            <person name="Nagy I."/>
            <person name="Chovatia M."/>
            <person name="Adam C."/>
            <person name="LaButti K."/>
            <person name="Lipzen A."/>
            <person name="Riley R."/>
            <person name="Grigoriev I.V."/>
            <person name="Nagy L.G."/>
        </authorList>
    </citation>
    <scope>NUCLEOTIDE SEQUENCE [LARGE SCALE GENOMIC DNA]</scope>
    <source>
        <strain evidence="4 5">NL-1724</strain>
    </source>
</reference>
<feature type="region of interest" description="Disordered" evidence="2">
    <location>
        <begin position="199"/>
        <end position="227"/>
    </location>
</feature>
<dbReference type="Gene3D" id="1.20.5.110">
    <property type="match status" value="2"/>
</dbReference>
<evidence type="ECO:0000313" key="4">
    <source>
        <dbReference type="EMBL" id="TRM65490.1"/>
    </source>
</evidence>
<dbReference type="OrthoDB" id="18679at2759"/>
<feature type="region of interest" description="Disordered" evidence="2">
    <location>
        <begin position="1"/>
        <end position="77"/>
    </location>
</feature>
<dbReference type="PROSITE" id="PS50192">
    <property type="entry name" value="T_SNARE"/>
    <property type="match status" value="1"/>
</dbReference>
<dbReference type="GO" id="GO:0006887">
    <property type="term" value="P:exocytosis"/>
    <property type="evidence" value="ECO:0007669"/>
    <property type="project" value="TreeGrafter"/>
</dbReference>
<sequence length="303" mass="33765">MPLRKSKAAIPPVDESATGGPDKYGRNARVGDAYSRGSDSGVNLDRDRAELFAGYNPAKSPSHQFEDGGDMGTEEDVESIKQQTRLLKEEDVGTTRNALRVAYETEQVARDTLGKIGDQSERLANSERYLDVSRTKAGAADDKVDELRKLNRSIFRPVVTFHKDAKRAAQETKVQHRFENEREDRARAMMEVRDTKDRLEQAGGAGSRFGNGAEKTPAKTAARKEQRQRFQFEANESDDEIENELDDNLDEIGGVAERLKALGSAMGEEIDQQTGRVERVADKSATLDSGMFRSTQRMKQYGK</sequence>
<dbReference type="GO" id="GO:0019905">
    <property type="term" value="F:syntaxin binding"/>
    <property type="evidence" value="ECO:0007669"/>
    <property type="project" value="TreeGrafter"/>
</dbReference>
<proteinExistence type="inferred from homology"/>
<dbReference type="PANTHER" id="PTHR19305:SF9">
    <property type="entry name" value="SYNAPTOSOMAL-ASSOCIATED PROTEIN 29"/>
    <property type="match status" value="1"/>
</dbReference>
<accession>A0A550CL01</accession>
<evidence type="ECO:0000259" key="3">
    <source>
        <dbReference type="PROSITE" id="PS50192"/>
    </source>
</evidence>
<dbReference type="EMBL" id="VDMD01000005">
    <property type="protein sequence ID" value="TRM65490.1"/>
    <property type="molecule type" value="Genomic_DNA"/>
</dbReference>
<evidence type="ECO:0000256" key="1">
    <source>
        <dbReference type="ARBA" id="ARBA00009480"/>
    </source>
</evidence>
<dbReference type="SUPFAM" id="SSF58038">
    <property type="entry name" value="SNARE fusion complex"/>
    <property type="match status" value="2"/>
</dbReference>
<evidence type="ECO:0000313" key="5">
    <source>
        <dbReference type="Proteomes" id="UP000320762"/>
    </source>
</evidence>
<dbReference type="InterPro" id="IPR000727">
    <property type="entry name" value="T_SNARE_dom"/>
</dbReference>
<dbReference type="CDD" id="cd15857">
    <property type="entry name" value="SNARE_SEC9C"/>
    <property type="match status" value="1"/>
</dbReference>
<evidence type="ECO:0000256" key="2">
    <source>
        <dbReference type="SAM" id="MobiDB-lite"/>
    </source>
</evidence>
<dbReference type="AlphaFoldDB" id="A0A550CL01"/>
<feature type="compositionally biased region" description="Acidic residues" evidence="2">
    <location>
        <begin position="67"/>
        <end position="77"/>
    </location>
</feature>
<dbReference type="GO" id="GO:0005886">
    <property type="term" value="C:plasma membrane"/>
    <property type="evidence" value="ECO:0007669"/>
    <property type="project" value="TreeGrafter"/>
</dbReference>
<keyword evidence="5" id="KW-1185">Reference proteome</keyword>
<gene>
    <name evidence="4" type="ORF">BD626DRAFT_488937</name>
</gene>
<feature type="domain" description="T-SNARE coiled-coil homology" evidence="3">
    <location>
        <begin position="239"/>
        <end position="301"/>
    </location>
</feature>
<name>A0A550CL01_9AGAR</name>
<dbReference type="STRING" id="97359.A0A550CL01"/>
<dbReference type="GO" id="GO:0006906">
    <property type="term" value="P:vesicle fusion"/>
    <property type="evidence" value="ECO:0007669"/>
    <property type="project" value="TreeGrafter"/>
</dbReference>
<dbReference type="Proteomes" id="UP000320762">
    <property type="component" value="Unassembled WGS sequence"/>
</dbReference>
<protein>
    <recommendedName>
        <fullName evidence="3">t-SNARE coiled-coil homology domain-containing protein</fullName>
    </recommendedName>
</protein>